<gene>
    <name evidence="1" type="ORF">LSINAPIS_LOCUS7404</name>
</gene>
<protein>
    <submittedName>
        <fullName evidence="1">Uncharacterized protein</fullName>
    </submittedName>
</protein>
<accession>A0A5E4QBW3</accession>
<dbReference type="Proteomes" id="UP000324832">
    <property type="component" value="Unassembled WGS sequence"/>
</dbReference>
<sequence>MFKSAMDNNTIMVPNKMINNETAWEHSVRDLSCEIFFAYSGTALRRFSDGVFALQNSITHDGHEYWSIVWRDYNMFV</sequence>
<name>A0A5E4QBW3_9NEOP</name>
<evidence type="ECO:0000313" key="2">
    <source>
        <dbReference type="Proteomes" id="UP000324832"/>
    </source>
</evidence>
<reference evidence="1 2" key="1">
    <citation type="submission" date="2017-07" db="EMBL/GenBank/DDBJ databases">
        <authorList>
            <person name="Talla V."/>
            <person name="Backstrom N."/>
        </authorList>
    </citation>
    <scope>NUCLEOTIDE SEQUENCE [LARGE SCALE GENOMIC DNA]</scope>
</reference>
<organism evidence="1 2">
    <name type="scientific">Leptidea sinapis</name>
    <dbReference type="NCBI Taxonomy" id="189913"/>
    <lineage>
        <taxon>Eukaryota</taxon>
        <taxon>Metazoa</taxon>
        <taxon>Ecdysozoa</taxon>
        <taxon>Arthropoda</taxon>
        <taxon>Hexapoda</taxon>
        <taxon>Insecta</taxon>
        <taxon>Pterygota</taxon>
        <taxon>Neoptera</taxon>
        <taxon>Endopterygota</taxon>
        <taxon>Lepidoptera</taxon>
        <taxon>Glossata</taxon>
        <taxon>Ditrysia</taxon>
        <taxon>Papilionoidea</taxon>
        <taxon>Pieridae</taxon>
        <taxon>Dismorphiinae</taxon>
        <taxon>Leptidea</taxon>
    </lineage>
</organism>
<dbReference type="AlphaFoldDB" id="A0A5E4QBW3"/>
<keyword evidence="2" id="KW-1185">Reference proteome</keyword>
<proteinExistence type="predicted"/>
<evidence type="ECO:0000313" key="1">
    <source>
        <dbReference type="EMBL" id="VVC95761.1"/>
    </source>
</evidence>
<dbReference type="EMBL" id="FZQP02002448">
    <property type="protein sequence ID" value="VVC95761.1"/>
    <property type="molecule type" value="Genomic_DNA"/>
</dbReference>